<evidence type="ECO:0000313" key="3">
    <source>
        <dbReference type="EMBL" id="MDR5591503.1"/>
    </source>
</evidence>
<protein>
    <submittedName>
        <fullName evidence="3">DUF5689 domain-containing protein</fullName>
    </submittedName>
</protein>
<organism evidence="3 4">
    <name type="scientific">Christiangramia sediminicola</name>
    <dbReference type="NCBI Taxonomy" id="3073267"/>
    <lineage>
        <taxon>Bacteria</taxon>
        <taxon>Pseudomonadati</taxon>
        <taxon>Bacteroidota</taxon>
        <taxon>Flavobacteriia</taxon>
        <taxon>Flavobacteriales</taxon>
        <taxon>Flavobacteriaceae</taxon>
        <taxon>Christiangramia</taxon>
    </lineage>
</organism>
<dbReference type="NCBIfam" id="NF038128">
    <property type="entry name" value="choice_anch_J"/>
    <property type="match status" value="1"/>
</dbReference>
<keyword evidence="4" id="KW-1185">Reference proteome</keyword>
<feature type="chain" id="PRO_5046589001" evidence="1">
    <location>
        <begin position="23"/>
        <end position="460"/>
    </location>
</feature>
<dbReference type="EMBL" id="JAVJIU010000004">
    <property type="protein sequence ID" value="MDR5591503.1"/>
    <property type="molecule type" value="Genomic_DNA"/>
</dbReference>
<feature type="signal peptide" evidence="1">
    <location>
        <begin position="1"/>
        <end position="22"/>
    </location>
</feature>
<evidence type="ECO:0000259" key="2">
    <source>
        <dbReference type="Pfam" id="PF18942"/>
    </source>
</evidence>
<proteinExistence type="predicted"/>
<evidence type="ECO:0000256" key="1">
    <source>
        <dbReference type="SAM" id="SignalP"/>
    </source>
</evidence>
<dbReference type="Gene3D" id="2.60.120.200">
    <property type="match status" value="1"/>
</dbReference>
<name>A0ABU1ETM7_9FLAO</name>
<comment type="caution">
    <text evidence="3">The sequence shown here is derived from an EMBL/GenBank/DDBJ whole genome shotgun (WGS) entry which is preliminary data.</text>
</comment>
<reference evidence="4" key="1">
    <citation type="submission" date="2023-07" db="EMBL/GenBank/DDBJ databases">
        <title>Christiangramia sp. SM2212., a novel bacterium of the family Flavobacteriaceae isolated from the sea sediment.</title>
        <authorList>
            <person name="Wang J."/>
            <person name="Zhang X."/>
        </authorList>
    </citation>
    <scope>NUCLEOTIDE SEQUENCE [LARGE SCALE GENOMIC DNA]</scope>
    <source>
        <strain evidence="4">SM2212</strain>
    </source>
</reference>
<accession>A0ABU1ETM7</accession>
<dbReference type="InterPro" id="IPR043744">
    <property type="entry name" value="DUF5689"/>
</dbReference>
<gene>
    <name evidence="3" type="ORF">RE431_12720</name>
</gene>
<dbReference type="Proteomes" id="UP001257234">
    <property type="component" value="Unassembled WGS sequence"/>
</dbReference>
<keyword evidence="1" id="KW-0732">Signal</keyword>
<dbReference type="Pfam" id="PF18942">
    <property type="entry name" value="DUF5689"/>
    <property type="match status" value="1"/>
</dbReference>
<sequence length="460" mass="51662">MMMKMRILSLLILLVNFGCVKTDDFELPTFEETDVEIDGIITNIASVKGNFNFETEAIYTFRETDTWFEAYVISSDANGNFYKEIIVQDKPEDPTAGIQILLDHNSLFETYNLGRKIYVKLDGLSLGYNNGLLQLGIQNRGDVVAIPNSLIDDHIVRSAITRDITPLDIKISDLNPDLKNLFVRLQDVQFDRNLVNENELFSFASSPVDQYDGERQLEDCETGETILMSTSTFSNFKMLLIPQGSGSIEGVLTRDFYDEHFVIVVNSPDALDMNDERCDKEYLNCGTRSSEGPNVIFEENFEGVTSNSTLNSRGWTNLNVSGGEKKFTPTLSSGNRILRISAYNTVESPLEAWLVTPPIDLNVSEMESLSFDILSSYDKGLILEVFITTDFNGNPEETEWIELDANIPLGPSSSNSTIFKRSNIDISCLEGKVWVGFRYLGSAYDKTTTYDLDNIRVTGN</sequence>
<evidence type="ECO:0000313" key="4">
    <source>
        <dbReference type="Proteomes" id="UP001257234"/>
    </source>
</evidence>
<feature type="domain" description="DUF5689" evidence="2">
    <location>
        <begin position="42"/>
        <end position="268"/>
    </location>
</feature>